<feature type="domain" description="Glycosyl hydrolase family 95 N-terminal" evidence="1">
    <location>
        <begin position="3"/>
        <end position="245"/>
    </location>
</feature>
<protein>
    <submittedName>
        <fullName evidence="4">Uncharacterized protein</fullName>
    </submittedName>
</protein>
<organism evidence="4 5">
    <name type="scientific">Robinsoniella peoriensis</name>
    <dbReference type="NCBI Taxonomy" id="180332"/>
    <lineage>
        <taxon>Bacteria</taxon>
        <taxon>Bacillati</taxon>
        <taxon>Bacillota</taxon>
        <taxon>Clostridia</taxon>
        <taxon>Lachnospirales</taxon>
        <taxon>Lachnospiraceae</taxon>
        <taxon>Robinsoniella</taxon>
    </lineage>
</organism>
<dbReference type="AlphaFoldDB" id="A0A4V6HS76"/>
<dbReference type="InterPro" id="IPR049053">
    <property type="entry name" value="AFCA-like_C"/>
</dbReference>
<dbReference type="InterPro" id="IPR008928">
    <property type="entry name" value="6-hairpin_glycosidase_sf"/>
</dbReference>
<dbReference type="PIRSF" id="PIRSF007663">
    <property type="entry name" value="UCP007663"/>
    <property type="match status" value="1"/>
</dbReference>
<dbReference type="GO" id="GO:0005975">
    <property type="term" value="P:carbohydrate metabolic process"/>
    <property type="evidence" value="ECO:0007669"/>
    <property type="project" value="InterPro"/>
</dbReference>
<dbReference type="InterPro" id="IPR027414">
    <property type="entry name" value="GH95_N_dom"/>
</dbReference>
<dbReference type="STRING" id="180332.GCA_000797495_04323"/>
<dbReference type="PANTHER" id="PTHR31084">
    <property type="entry name" value="ALPHA-L-FUCOSIDASE 2"/>
    <property type="match status" value="1"/>
</dbReference>
<dbReference type="SUPFAM" id="SSF48208">
    <property type="entry name" value="Six-hairpin glycosidases"/>
    <property type="match status" value="1"/>
</dbReference>
<accession>A0A4V6HS76</accession>
<evidence type="ECO:0000259" key="1">
    <source>
        <dbReference type="Pfam" id="PF14498"/>
    </source>
</evidence>
<dbReference type="Proteomes" id="UP000306509">
    <property type="component" value="Unassembled WGS sequence"/>
</dbReference>
<comment type="caution">
    <text evidence="4">The sequence shown here is derived from an EMBL/GenBank/DDBJ whole genome shotgun (WGS) entry which is preliminary data.</text>
</comment>
<evidence type="ECO:0000313" key="4">
    <source>
        <dbReference type="EMBL" id="TLD01868.1"/>
    </source>
</evidence>
<gene>
    <name evidence="4" type="ORF">DSM106044_01237</name>
</gene>
<dbReference type="Pfam" id="PF22124">
    <property type="entry name" value="Glyco_hydro_95_cat"/>
    <property type="match status" value="1"/>
</dbReference>
<dbReference type="OrthoDB" id="9802600at2"/>
<dbReference type="Pfam" id="PF14498">
    <property type="entry name" value="Glyco_hyd_65N_2"/>
    <property type="match status" value="1"/>
</dbReference>
<dbReference type="EMBL" id="QGQD01000025">
    <property type="protein sequence ID" value="TLD01868.1"/>
    <property type="molecule type" value="Genomic_DNA"/>
</dbReference>
<dbReference type="GO" id="GO:0004560">
    <property type="term" value="F:alpha-L-fucosidase activity"/>
    <property type="evidence" value="ECO:0007669"/>
    <property type="project" value="InterPro"/>
</dbReference>
<dbReference type="Gene3D" id="1.50.10.10">
    <property type="match status" value="1"/>
</dbReference>
<dbReference type="Pfam" id="PF21307">
    <property type="entry name" value="Glyco_hydro_95_C"/>
    <property type="match status" value="1"/>
</dbReference>
<dbReference type="RefSeq" id="WP_070043007.1">
    <property type="nucleotide sequence ID" value="NZ_CABMJZ010000136.1"/>
</dbReference>
<dbReference type="InterPro" id="IPR054363">
    <property type="entry name" value="GH95_cat"/>
</dbReference>
<sequence>MELYYKQPAARWEETLPIGNGSLGGMIWGNISQELIGLNEETIWSGYQHDKNNKNALEFLPEARKLIFEGKNAEAQRLVEEKMLAEFTESYLPLGNLKIVFSHGSNVENYVRRLDIDHALANVAYDVDGVSYSREFFASFPSKAMYIRLSSSASVMGIQVSIESDLKPVYESKPGMIRMNGTCPEHVDPSYVDSETPVIWGDRGQKFHADLTLLSTDGTHEIVFEEEKAVLAVNNASEIIIALTAVRNPDVVSEFNSCGYKGVKAKHELDYGNLYNRVELDLGSQPDVPTDIRLQNMKDGIEDTAMYALYFQYGRYLLISSSREGGIPANLQGIWNWEFRAPWSCNFTTNINAQMNYWHAQSCNLAECLEPYFNFVKGLSIKGQKTAQTHFGCRGFTVSHNTDYWMNTNPVGVAHGKTGGQENSGCYSFFPLGGAWMCEEFWKHYEYHRNKEFLKETAYPVLKQAALFCADWLVPYQGYYVTCPSASPENVFLVPGKEGETASLTYACTMDMTIIREVFGDFKKICAELEIEDELLQEIEEKEAKLYPYKIGKYGQLQEWPVDYEESEPGHRHISHLYGMYPAELFEEEYLKEACRKTLDRRLENGGGHTGWSCGWIVQVFAVMGDAKMSFEYLRTLLTRSTYPNLWDMHPPFQIDGNFAGSAAIANMLVQDRGGELKILPALPEEWKDGCVKGLRIKGNRTIDIRWKDHVLEKYEIHEEG</sequence>
<dbReference type="PANTHER" id="PTHR31084:SF0">
    <property type="entry name" value="ALPHA-L-FUCOSIDASE 2"/>
    <property type="match status" value="1"/>
</dbReference>
<dbReference type="InterPro" id="IPR012341">
    <property type="entry name" value="6hp_glycosidase-like_sf"/>
</dbReference>
<evidence type="ECO:0000259" key="3">
    <source>
        <dbReference type="Pfam" id="PF22124"/>
    </source>
</evidence>
<keyword evidence="5" id="KW-1185">Reference proteome</keyword>
<reference evidence="4 5" key="1">
    <citation type="journal article" date="2019" name="Anaerobe">
        <title>Detection of Robinsoniella peoriensis in multiple bone samples of a trauma patient.</title>
        <authorList>
            <person name="Schrottner P."/>
            <person name="Hartwich K."/>
            <person name="Bunk B."/>
            <person name="Schober I."/>
            <person name="Helbig S."/>
            <person name="Rudolph W.W."/>
            <person name="Gunzer F."/>
        </authorList>
    </citation>
    <scope>NUCLEOTIDE SEQUENCE [LARGE SCALE GENOMIC DNA]</scope>
    <source>
        <strain evidence="4 5">DSM 106044</strain>
    </source>
</reference>
<name>A0A4V6HS76_9FIRM</name>
<evidence type="ECO:0000259" key="2">
    <source>
        <dbReference type="Pfam" id="PF21307"/>
    </source>
</evidence>
<dbReference type="Gene3D" id="2.70.98.50">
    <property type="entry name" value="putative glycoside hydrolase family protein from bacillus halodurans"/>
    <property type="match status" value="1"/>
</dbReference>
<evidence type="ECO:0000313" key="5">
    <source>
        <dbReference type="Proteomes" id="UP000306509"/>
    </source>
</evidence>
<feature type="domain" description="Glycosyl hydrolase family 95 catalytic" evidence="3">
    <location>
        <begin position="260"/>
        <end position="669"/>
    </location>
</feature>
<feature type="domain" description="Alpha fucosidase A-like C-terminal" evidence="2">
    <location>
        <begin position="672"/>
        <end position="719"/>
    </location>
</feature>
<proteinExistence type="predicted"/>
<dbReference type="InterPro" id="IPR016518">
    <property type="entry name" value="Alpha-L-fucosidase"/>
</dbReference>